<evidence type="ECO:0000313" key="3">
    <source>
        <dbReference type="Proteomes" id="UP001198565"/>
    </source>
</evidence>
<feature type="domain" description="Dynamin N-terminal" evidence="1">
    <location>
        <begin position="65"/>
        <end position="193"/>
    </location>
</feature>
<dbReference type="EMBL" id="JAINVZ010000010">
    <property type="protein sequence ID" value="MBY8886502.1"/>
    <property type="molecule type" value="Genomic_DNA"/>
</dbReference>
<dbReference type="Gene3D" id="3.40.50.300">
    <property type="entry name" value="P-loop containing nucleotide triphosphate hydrolases"/>
    <property type="match status" value="1"/>
</dbReference>
<dbReference type="InterPro" id="IPR045063">
    <property type="entry name" value="Dynamin_N"/>
</dbReference>
<dbReference type="InterPro" id="IPR027417">
    <property type="entry name" value="P-loop_NTPase"/>
</dbReference>
<reference evidence="2 3" key="1">
    <citation type="submission" date="2021-08" db="EMBL/GenBank/DDBJ databases">
        <title>Streptomyces sp. PTM05 isolated from lichen.</title>
        <authorList>
            <person name="Somphong A."/>
            <person name="Phongsopitanun W."/>
            <person name="Tanasupawat S."/>
        </authorList>
    </citation>
    <scope>NUCLEOTIDE SEQUENCE [LARGE SCALE GENOMIC DNA]</scope>
    <source>
        <strain evidence="2 3">Ptm05</strain>
    </source>
</reference>
<dbReference type="SUPFAM" id="SSF52540">
    <property type="entry name" value="P-loop containing nucleoside triphosphate hydrolases"/>
    <property type="match status" value="1"/>
</dbReference>
<dbReference type="Proteomes" id="UP001198565">
    <property type="component" value="Unassembled WGS sequence"/>
</dbReference>
<dbReference type="RefSeq" id="WP_222978746.1">
    <property type="nucleotide sequence ID" value="NZ_JAINVZ010000010.1"/>
</dbReference>
<evidence type="ECO:0000259" key="1">
    <source>
        <dbReference type="Pfam" id="PF00350"/>
    </source>
</evidence>
<sequence length="554" mass="59226">MAILDVRPELIDALTVLRERVDAARFPLALPGAARARRTRCELLDQLDDYLMPRLRSPGAPLLAVVGGSTGAGKSTLVNSLVGRRVSEAGVLRPTTRTPVLVCHPHDREWFADTRVLPGLTRVDADTADARGDDTPARRERPALWLEVADSLPPGIALLDAPDIDSLVGANRELAAELLCAADIWILVTTASRYADALPWHLLRSAKEYDVTLGTVLDRVPHQIAAEVSHHYAALLTRAGLGDVPRFTVPELPESADGGGLLPRTAVAQLADWLRHCAQDPAARHVAAHRTADGVLDSLRTRMPALAGASAAQHAAVVRLSGHVAAAYTGAADLVADAVRDGEVLSGQAQALWRGYPACGPEALQGALAEGLATLLRTAVAAADETAAASWRRDRAGSAAPSYDAEPRQVAVRIGRAVERWRTALTDLAYEEVRFARDGMRVPADPEDVAALLGTALLGAGRADGAGERLARLLGGQAAVRMRDRARHELDCLLEELMDGERIARLVPLDALDVAPGQQAALVSQHSVLRKCWTRSRERRESAEVMSGFSDGLY</sequence>
<accession>A0ABS7QXJ9</accession>
<dbReference type="PANTHER" id="PTHR42698:SF1">
    <property type="entry name" value="GTPASE ERA, MITOCHONDRIAL"/>
    <property type="match status" value="1"/>
</dbReference>
<dbReference type="InterPro" id="IPR005662">
    <property type="entry name" value="GTPase_Era-like"/>
</dbReference>
<organism evidence="2 3">
    <name type="scientific">Streptantibioticus parmotrematis</name>
    <dbReference type="NCBI Taxonomy" id="2873249"/>
    <lineage>
        <taxon>Bacteria</taxon>
        <taxon>Bacillati</taxon>
        <taxon>Actinomycetota</taxon>
        <taxon>Actinomycetes</taxon>
        <taxon>Kitasatosporales</taxon>
        <taxon>Streptomycetaceae</taxon>
        <taxon>Streptantibioticus</taxon>
    </lineage>
</organism>
<dbReference type="PANTHER" id="PTHR42698">
    <property type="entry name" value="GTPASE ERA"/>
    <property type="match status" value="1"/>
</dbReference>
<gene>
    <name evidence="2" type="ORF">K7472_16750</name>
</gene>
<comment type="caution">
    <text evidence="2">The sequence shown here is derived from an EMBL/GenBank/DDBJ whole genome shotgun (WGS) entry which is preliminary data.</text>
</comment>
<name>A0ABS7QXJ9_9ACTN</name>
<dbReference type="CDD" id="cd00882">
    <property type="entry name" value="Ras_like_GTPase"/>
    <property type="match status" value="1"/>
</dbReference>
<dbReference type="Pfam" id="PF00350">
    <property type="entry name" value="Dynamin_N"/>
    <property type="match status" value="1"/>
</dbReference>
<evidence type="ECO:0000313" key="2">
    <source>
        <dbReference type="EMBL" id="MBY8886502.1"/>
    </source>
</evidence>
<proteinExistence type="predicted"/>
<protein>
    <submittedName>
        <fullName evidence="2">Dynamin family protein</fullName>
    </submittedName>
</protein>
<keyword evidence="3" id="KW-1185">Reference proteome</keyword>